<evidence type="ECO:0000256" key="2">
    <source>
        <dbReference type="ARBA" id="ARBA00022737"/>
    </source>
</evidence>
<dbReference type="PROSITE" id="PS00678">
    <property type="entry name" value="WD_REPEATS_1"/>
    <property type="match status" value="1"/>
</dbReference>
<protein>
    <submittedName>
        <fullName evidence="5">Uncharacterized protein</fullName>
    </submittedName>
</protein>
<dbReference type="HOGENOM" id="CLU_033769_3_0_1"/>
<name>W1PEE7_AMBTC</name>
<evidence type="ECO:0000313" key="5">
    <source>
        <dbReference type="EMBL" id="ERN08312.1"/>
    </source>
</evidence>
<feature type="repeat" description="WD" evidence="3">
    <location>
        <begin position="298"/>
        <end position="335"/>
    </location>
</feature>
<gene>
    <name evidence="5" type="ORF">AMTR_s00156p00062990</name>
</gene>
<dbReference type="PANTHER" id="PTHR16038:SF4">
    <property type="entry name" value="WD REPEAT-CONTAINING PROTEIN 74"/>
    <property type="match status" value="1"/>
</dbReference>
<dbReference type="eggNOG" id="KOG3881">
    <property type="taxonomic scope" value="Eukaryota"/>
</dbReference>
<organism evidence="5 6">
    <name type="scientific">Amborella trichopoda</name>
    <dbReference type="NCBI Taxonomy" id="13333"/>
    <lineage>
        <taxon>Eukaryota</taxon>
        <taxon>Viridiplantae</taxon>
        <taxon>Streptophyta</taxon>
        <taxon>Embryophyta</taxon>
        <taxon>Tracheophyta</taxon>
        <taxon>Spermatophyta</taxon>
        <taxon>Magnoliopsida</taxon>
        <taxon>Amborellales</taxon>
        <taxon>Amborellaceae</taxon>
        <taxon>Amborella</taxon>
    </lineage>
</organism>
<dbReference type="PROSITE" id="PS50082">
    <property type="entry name" value="WD_REPEATS_2"/>
    <property type="match status" value="1"/>
</dbReference>
<keyword evidence="2" id="KW-0677">Repeat</keyword>
<dbReference type="OrthoDB" id="18388at2759"/>
<evidence type="ECO:0000256" key="1">
    <source>
        <dbReference type="ARBA" id="ARBA00022574"/>
    </source>
</evidence>
<dbReference type="PANTHER" id="PTHR16038">
    <property type="entry name" value="NOP SEVEN ASSOCIATED PROTEIN 1"/>
    <property type="match status" value="1"/>
</dbReference>
<dbReference type="GO" id="GO:0042273">
    <property type="term" value="P:ribosomal large subunit biogenesis"/>
    <property type="evidence" value="ECO:0000318"/>
    <property type="project" value="GO_Central"/>
</dbReference>
<sequence length="413" mass="44795">MPRTSAVESPGCPPLRALSTDVLGLVKVVEGRAERGAPQVVERWGEPDPRLSVLASSLSIHNSKPILAVARKTGKIEVLDAYNGKECASTEVGECGTLGKLSDLKLESDPIVGLHLFRSSALLFCTENGNSCLRSIKISDAAMDSTPSDTPSSWRVCGSGKVACCSVDGNEKYAVYGGKGVELGVWDLETCNKMWTAKAPRRNSIGLFTPTWFTAVTFLNDEDHHKIVTGTNQHQVRLYDISAQRRPVIAFDFRESPIKVVTKDPDGHTVYIGTGSGDIANFDMRTGKSVGSFNGKCSGSIKSIARHPELPVLTSCGLDGYMRFWDVKTRQLLSAVFLKQHLTSVVIDATATRESLVNAGGEITTAGVPCDAPVGDHTNNPSSLERKPSKVKRQQHHDHEGKRIKLRRQEIAT</sequence>
<dbReference type="Gramene" id="ERN08312">
    <property type="protein sequence ID" value="ERN08312"/>
    <property type="gene ID" value="AMTR_s00156p00062990"/>
</dbReference>
<proteinExistence type="predicted"/>
<dbReference type="SUPFAM" id="SSF50978">
    <property type="entry name" value="WD40 repeat-like"/>
    <property type="match status" value="1"/>
</dbReference>
<dbReference type="InterPro" id="IPR015943">
    <property type="entry name" value="WD40/YVTN_repeat-like_dom_sf"/>
</dbReference>
<dbReference type="GO" id="GO:0005730">
    <property type="term" value="C:nucleolus"/>
    <property type="evidence" value="ECO:0000318"/>
    <property type="project" value="GO_Central"/>
</dbReference>
<dbReference type="SMART" id="SM00320">
    <property type="entry name" value="WD40"/>
    <property type="match status" value="3"/>
</dbReference>
<dbReference type="GO" id="GO:0030687">
    <property type="term" value="C:preribosome, large subunit precursor"/>
    <property type="evidence" value="ECO:0000318"/>
    <property type="project" value="GO_Central"/>
</dbReference>
<dbReference type="InterPro" id="IPR036322">
    <property type="entry name" value="WD40_repeat_dom_sf"/>
</dbReference>
<accession>W1PEE7</accession>
<dbReference type="InterPro" id="IPR037379">
    <property type="entry name" value="WDR74/Nsa1"/>
</dbReference>
<dbReference type="Pfam" id="PF00400">
    <property type="entry name" value="WD40"/>
    <property type="match status" value="1"/>
</dbReference>
<evidence type="ECO:0000313" key="6">
    <source>
        <dbReference type="Proteomes" id="UP000017836"/>
    </source>
</evidence>
<dbReference type="EMBL" id="KI393527">
    <property type="protein sequence ID" value="ERN08312.1"/>
    <property type="molecule type" value="Genomic_DNA"/>
</dbReference>
<feature type="region of interest" description="Disordered" evidence="4">
    <location>
        <begin position="368"/>
        <end position="403"/>
    </location>
</feature>
<reference evidence="6" key="1">
    <citation type="journal article" date="2013" name="Science">
        <title>The Amborella genome and the evolution of flowering plants.</title>
        <authorList>
            <consortium name="Amborella Genome Project"/>
        </authorList>
    </citation>
    <scope>NUCLEOTIDE SEQUENCE [LARGE SCALE GENOMIC DNA]</scope>
</reference>
<dbReference type="STRING" id="13333.W1PEE7"/>
<dbReference type="InterPro" id="IPR001680">
    <property type="entry name" value="WD40_rpt"/>
</dbReference>
<dbReference type="CDD" id="cd22857">
    <property type="entry name" value="WDR74"/>
    <property type="match status" value="1"/>
</dbReference>
<evidence type="ECO:0000256" key="3">
    <source>
        <dbReference type="PROSITE-ProRule" id="PRU00221"/>
    </source>
</evidence>
<dbReference type="KEGG" id="atr:18995753"/>
<dbReference type="Proteomes" id="UP000017836">
    <property type="component" value="Unassembled WGS sequence"/>
</dbReference>
<dbReference type="Gene3D" id="2.130.10.10">
    <property type="entry name" value="YVTN repeat-like/Quinoprotein amine dehydrogenase"/>
    <property type="match status" value="1"/>
</dbReference>
<evidence type="ECO:0000256" key="4">
    <source>
        <dbReference type="SAM" id="MobiDB-lite"/>
    </source>
</evidence>
<keyword evidence="6" id="KW-1185">Reference proteome</keyword>
<dbReference type="AlphaFoldDB" id="W1PEE7"/>
<keyword evidence="1 3" id="KW-0853">WD repeat</keyword>
<dbReference type="InterPro" id="IPR019775">
    <property type="entry name" value="WD40_repeat_CS"/>
</dbReference>
<dbReference type="OMA" id="HRKFAAG"/>